<evidence type="ECO:0000256" key="4">
    <source>
        <dbReference type="ARBA" id="ARBA00022824"/>
    </source>
</evidence>
<sequence length="260" mass="29333">MCTNYEYFKRQNKERGSRCTSHSFTPGSSLLVIMARGCSSSSSGFSWLKLFAIVIGVLTPLVYFAEQRLESFYIFETDHLHDLAKRGIAAHGNDTRSVVKYIVDELAERPAVKNYINVEEEWVFNNAGGAMGAMYIIHASITEYLIIFGTAVGTEGHTGRHTADDYFHILTGTQLAYVPGEYEAEVYPQGSVHHLRRGDVKQYMMPGKCFALEYARGWIPPMLFFGFGDGLSSTLDFPTLWRTSYITGREMIKNLLQAKF</sequence>
<comment type="subcellular location">
    <subcellularLocation>
        <location evidence="1">Endoplasmic reticulum membrane</location>
    </subcellularLocation>
</comment>
<keyword evidence="5 8" id="KW-1133">Transmembrane helix</keyword>
<comment type="caution">
    <text evidence="9">The sequence shown here is derived from an EMBL/GenBank/DDBJ whole genome shotgun (WGS) entry which is preliminary data.</text>
</comment>
<dbReference type="AlphaFoldDB" id="A0A420Y1X8"/>
<organism evidence="9 10">
    <name type="scientific">Coniochaeta pulveracea</name>
    <dbReference type="NCBI Taxonomy" id="177199"/>
    <lineage>
        <taxon>Eukaryota</taxon>
        <taxon>Fungi</taxon>
        <taxon>Dikarya</taxon>
        <taxon>Ascomycota</taxon>
        <taxon>Pezizomycotina</taxon>
        <taxon>Sordariomycetes</taxon>
        <taxon>Sordariomycetidae</taxon>
        <taxon>Coniochaetales</taxon>
        <taxon>Coniochaetaceae</taxon>
        <taxon>Coniochaeta</taxon>
    </lineage>
</organism>
<name>A0A420Y1X8_9PEZI</name>
<keyword evidence="3 8" id="KW-0812">Transmembrane</keyword>
<evidence type="ECO:0000256" key="7">
    <source>
        <dbReference type="ARBA" id="ARBA00029435"/>
    </source>
</evidence>
<evidence type="ECO:0000256" key="5">
    <source>
        <dbReference type="ARBA" id="ARBA00022989"/>
    </source>
</evidence>
<dbReference type="STRING" id="177199.A0A420Y1X8"/>
<comment type="similarity">
    <text evidence="2 8">Belongs to the ERG2 family.</text>
</comment>
<feature type="transmembrane region" description="Helical" evidence="8">
    <location>
        <begin position="44"/>
        <end position="65"/>
    </location>
</feature>
<dbReference type="GO" id="GO:0005789">
    <property type="term" value="C:endoplasmic reticulum membrane"/>
    <property type="evidence" value="ECO:0007669"/>
    <property type="project" value="UniProtKB-SubCell"/>
</dbReference>
<evidence type="ECO:0000313" key="9">
    <source>
        <dbReference type="EMBL" id="RKU41865.1"/>
    </source>
</evidence>
<gene>
    <name evidence="9" type="primary">ERG2</name>
    <name evidence="9" type="ORF">DL546_002276</name>
</gene>
<protein>
    <recommendedName>
        <fullName evidence="8">C-8 sterol isomerase</fullName>
        <ecNumber evidence="8">5.-.-.-</ecNumber>
    </recommendedName>
    <alternativeName>
        <fullName evidence="8">Delta-8--delta-7 sterol isomerase</fullName>
    </alternativeName>
</protein>
<comment type="function">
    <text evidence="8">Catalyzes the reaction which results in unsaturation at C-7 in the B ring of sterols.</text>
</comment>
<dbReference type="EC" id="5.-.-.-" evidence="8"/>
<dbReference type="Proteomes" id="UP000275385">
    <property type="component" value="Unassembled WGS sequence"/>
</dbReference>
<dbReference type="PANTHER" id="PTHR10868:SF1">
    <property type="entry name" value="SIGMA NON-OPIOID INTRACELLULAR RECEPTOR 1"/>
    <property type="match status" value="1"/>
</dbReference>
<dbReference type="UniPathway" id="UPA00768"/>
<evidence type="ECO:0000256" key="2">
    <source>
        <dbReference type="ARBA" id="ARBA00007141"/>
    </source>
</evidence>
<accession>A0A420Y1X8</accession>
<dbReference type="PANTHER" id="PTHR10868">
    <property type="entry name" value="SIGMA 1-TYPE OPIOID RECEPTOR-RELATED"/>
    <property type="match status" value="1"/>
</dbReference>
<evidence type="ECO:0000256" key="1">
    <source>
        <dbReference type="ARBA" id="ARBA00004586"/>
    </source>
</evidence>
<dbReference type="EMBL" id="QVQW01000066">
    <property type="protein sequence ID" value="RKU41865.1"/>
    <property type="molecule type" value="Genomic_DNA"/>
</dbReference>
<dbReference type="InterPro" id="IPR006716">
    <property type="entry name" value="ERG2_sigma1_rcpt-like"/>
</dbReference>
<dbReference type="GO" id="GO:0006696">
    <property type="term" value="P:ergosterol biosynthetic process"/>
    <property type="evidence" value="ECO:0007669"/>
    <property type="project" value="TreeGrafter"/>
</dbReference>
<proteinExistence type="inferred from homology"/>
<keyword evidence="10" id="KW-1185">Reference proteome</keyword>
<dbReference type="SMR" id="A0A420Y1X8"/>
<dbReference type="Pfam" id="PF04622">
    <property type="entry name" value="ERG2_Sigma1R"/>
    <property type="match status" value="1"/>
</dbReference>
<dbReference type="OrthoDB" id="347124at2759"/>
<dbReference type="GO" id="GO:0016853">
    <property type="term" value="F:isomerase activity"/>
    <property type="evidence" value="ECO:0007669"/>
    <property type="project" value="UniProtKB-KW"/>
</dbReference>
<evidence type="ECO:0000256" key="3">
    <source>
        <dbReference type="ARBA" id="ARBA00022692"/>
    </source>
</evidence>
<evidence type="ECO:0000256" key="8">
    <source>
        <dbReference type="RuleBase" id="RU368083"/>
    </source>
</evidence>
<keyword evidence="4" id="KW-0256">Endoplasmic reticulum</keyword>
<evidence type="ECO:0000256" key="6">
    <source>
        <dbReference type="ARBA" id="ARBA00023136"/>
    </source>
</evidence>
<comment type="pathway">
    <text evidence="7 8">Steroid metabolism; ergosterol biosynthesis.</text>
</comment>
<keyword evidence="6 8" id="KW-0472">Membrane</keyword>
<keyword evidence="9" id="KW-0413">Isomerase</keyword>
<evidence type="ECO:0000313" key="10">
    <source>
        <dbReference type="Proteomes" id="UP000275385"/>
    </source>
</evidence>
<reference evidence="9 10" key="1">
    <citation type="submission" date="2018-08" db="EMBL/GenBank/DDBJ databases">
        <title>Draft genome of the lignicolous fungus Coniochaeta pulveracea.</title>
        <authorList>
            <person name="Borstlap C.J."/>
            <person name="De Witt R.N."/>
            <person name="Botha A."/>
            <person name="Volschenk H."/>
        </authorList>
    </citation>
    <scope>NUCLEOTIDE SEQUENCE [LARGE SCALE GENOMIC DNA]</scope>
    <source>
        <strain evidence="9 10">CAB683</strain>
    </source>
</reference>